<keyword evidence="2" id="KW-1185">Reference proteome</keyword>
<dbReference type="EMBL" id="JAVRRA010001110">
    <property type="protein sequence ID" value="KAK5281685.1"/>
    <property type="molecule type" value="Genomic_DNA"/>
</dbReference>
<proteinExistence type="predicted"/>
<feature type="non-terminal residue" evidence="1">
    <location>
        <position position="53"/>
    </location>
</feature>
<dbReference type="Proteomes" id="UP001357485">
    <property type="component" value="Unassembled WGS sequence"/>
</dbReference>
<comment type="caution">
    <text evidence="1">The sequence shown here is derived from an EMBL/GenBank/DDBJ whole genome shotgun (WGS) entry which is preliminary data.</text>
</comment>
<name>A0ABR0M537_9PEZI</name>
<gene>
    <name evidence="1" type="ORF">LTR16_006160</name>
</gene>
<evidence type="ECO:0000313" key="2">
    <source>
        <dbReference type="Proteomes" id="UP001357485"/>
    </source>
</evidence>
<protein>
    <submittedName>
        <fullName evidence="1">Uncharacterized protein</fullName>
    </submittedName>
</protein>
<evidence type="ECO:0000313" key="1">
    <source>
        <dbReference type="EMBL" id="KAK5281685.1"/>
    </source>
</evidence>
<sequence length="53" mass="5778">MAAPSSSVVMRNVKLTGPNSRQGLAGVVVSAGKMMKTVKVRIATQEWNRHIRK</sequence>
<accession>A0ABR0M537</accession>
<reference evidence="1 2" key="1">
    <citation type="submission" date="2023-08" db="EMBL/GenBank/DDBJ databases">
        <title>Black Yeasts Isolated from many extreme environments.</title>
        <authorList>
            <person name="Coleine C."/>
            <person name="Stajich J.E."/>
            <person name="Selbmann L."/>
        </authorList>
    </citation>
    <scope>NUCLEOTIDE SEQUENCE [LARGE SCALE GENOMIC DNA]</scope>
    <source>
        <strain evidence="1 2">CCFEE 536</strain>
    </source>
</reference>
<organism evidence="1 2">
    <name type="scientific">Cryomyces antarcticus</name>
    <dbReference type="NCBI Taxonomy" id="329879"/>
    <lineage>
        <taxon>Eukaryota</taxon>
        <taxon>Fungi</taxon>
        <taxon>Dikarya</taxon>
        <taxon>Ascomycota</taxon>
        <taxon>Pezizomycotina</taxon>
        <taxon>Dothideomycetes</taxon>
        <taxon>Dothideomycetes incertae sedis</taxon>
        <taxon>Cryomyces</taxon>
    </lineage>
</organism>